<accession>A0A9P5NT80</accession>
<dbReference type="EMBL" id="JADNYJ010000021">
    <property type="protein sequence ID" value="KAF8905814.1"/>
    <property type="molecule type" value="Genomic_DNA"/>
</dbReference>
<evidence type="ECO:0000313" key="2">
    <source>
        <dbReference type="EMBL" id="KAF8905814.1"/>
    </source>
</evidence>
<reference evidence="2" key="1">
    <citation type="submission" date="2020-11" db="EMBL/GenBank/DDBJ databases">
        <authorList>
            <consortium name="DOE Joint Genome Institute"/>
            <person name="Ahrendt S."/>
            <person name="Riley R."/>
            <person name="Andreopoulos W."/>
            <person name="LaButti K."/>
            <person name="Pangilinan J."/>
            <person name="Ruiz-duenas F.J."/>
            <person name="Barrasa J.M."/>
            <person name="Sanchez-Garcia M."/>
            <person name="Camarero S."/>
            <person name="Miyauchi S."/>
            <person name="Serrano A."/>
            <person name="Linde D."/>
            <person name="Babiker R."/>
            <person name="Drula E."/>
            <person name="Ayuso-Fernandez I."/>
            <person name="Pacheco R."/>
            <person name="Padilla G."/>
            <person name="Ferreira P."/>
            <person name="Barriuso J."/>
            <person name="Kellner H."/>
            <person name="Castanera R."/>
            <person name="Alfaro M."/>
            <person name="Ramirez L."/>
            <person name="Pisabarro A.G."/>
            <person name="Kuo A."/>
            <person name="Tritt A."/>
            <person name="Lipzen A."/>
            <person name="He G."/>
            <person name="Yan M."/>
            <person name="Ng V."/>
            <person name="Cullen D."/>
            <person name="Martin F."/>
            <person name="Rosso M.-N."/>
            <person name="Henrissat B."/>
            <person name="Hibbett D."/>
            <person name="Martinez A.T."/>
            <person name="Grigoriev I.V."/>
        </authorList>
    </citation>
    <scope>NUCLEOTIDE SEQUENCE</scope>
    <source>
        <strain evidence="2">AH 44721</strain>
    </source>
</reference>
<comment type="caution">
    <text evidence="2">The sequence shown here is derived from an EMBL/GenBank/DDBJ whole genome shotgun (WGS) entry which is preliminary data.</text>
</comment>
<dbReference type="AlphaFoldDB" id="A0A9P5NT80"/>
<dbReference type="Proteomes" id="UP000724874">
    <property type="component" value="Unassembled WGS sequence"/>
</dbReference>
<sequence>MKQLGIIEYLASTDISNVQSSLVPPRLRTQIVEYMSELGNKSLTSFSSVKWKQFAKDYGAEFGLSMDHHDWEMRLGGRTTPSYPLPPTFLKHLIAHALCWIDVYGRISANEVRLRLLEPFLVPIIALFQGRVIDQPEELMEGRKHSTGGRVEHEIILVGGVLFFVVELKADIKRGKDPIYADHVAQLFLELLSAAEHNRSLDLDGLQIHGLLSDFSMFFFYTYDPTTKCFYRNERIAIAPYPRTQMCQDLVQVCNKIFGVILTAYIEGLEALAKKSRKRAARGNFSNESSSPFMTNDNNSGSDPQDSGTRKSRDMAIHFAKLCQQTLGTGIGDIGEIEQNGAKALAYLKKSVSSIKRESDEGNLYKTELDIMTEKDRFDLADKSVCTQYELIRQMQEHRKSFDRSMKDYESGPSNAHKRGRQEFESSK</sequence>
<gene>
    <name evidence="2" type="ORF">CPB84DRAFT_1844803</name>
</gene>
<organism evidence="2 3">
    <name type="scientific">Gymnopilus junonius</name>
    <name type="common">Spectacular rustgill mushroom</name>
    <name type="synonym">Gymnopilus spectabilis subsp. junonius</name>
    <dbReference type="NCBI Taxonomy" id="109634"/>
    <lineage>
        <taxon>Eukaryota</taxon>
        <taxon>Fungi</taxon>
        <taxon>Dikarya</taxon>
        <taxon>Basidiomycota</taxon>
        <taxon>Agaricomycotina</taxon>
        <taxon>Agaricomycetes</taxon>
        <taxon>Agaricomycetidae</taxon>
        <taxon>Agaricales</taxon>
        <taxon>Agaricineae</taxon>
        <taxon>Hymenogastraceae</taxon>
        <taxon>Gymnopilus</taxon>
    </lineage>
</organism>
<protein>
    <submittedName>
        <fullName evidence="2">Uncharacterized protein</fullName>
    </submittedName>
</protein>
<feature type="compositionally biased region" description="Basic and acidic residues" evidence="1">
    <location>
        <begin position="398"/>
        <end position="410"/>
    </location>
</feature>
<evidence type="ECO:0000256" key="1">
    <source>
        <dbReference type="SAM" id="MobiDB-lite"/>
    </source>
</evidence>
<evidence type="ECO:0000313" key="3">
    <source>
        <dbReference type="Proteomes" id="UP000724874"/>
    </source>
</evidence>
<keyword evidence="3" id="KW-1185">Reference proteome</keyword>
<name>A0A9P5NT80_GYMJU</name>
<dbReference type="OrthoDB" id="3248548at2759"/>
<feature type="compositionally biased region" description="Polar residues" evidence="1">
    <location>
        <begin position="284"/>
        <end position="307"/>
    </location>
</feature>
<proteinExistence type="predicted"/>
<feature type="region of interest" description="Disordered" evidence="1">
    <location>
        <begin position="398"/>
        <end position="428"/>
    </location>
</feature>
<feature type="region of interest" description="Disordered" evidence="1">
    <location>
        <begin position="283"/>
        <end position="311"/>
    </location>
</feature>